<feature type="compositionally biased region" description="Basic and acidic residues" evidence="1">
    <location>
        <begin position="81"/>
        <end position="93"/>
    </location>
</feature>
<reference evidence="2 3" key="1">
    <citation type="submission" date="2024-03" db="EMBL/GenBank/DDBJ databases">
        <title>Genome-scale model development and genomic sequencing of the oleaginous clade Lipomyces.</title>
        <authorList>
            <consortium name="Lawrence Berkeley National Laboratory"/>
            <person name="Czajka J.J."/>
            <person name="Han Y."/>
            <person name="Kim J."/>
            <person name="Mondo S.J."/>
            <person name="Hofstad B.A."/>
            <person name="Robles A."/>
            <person name="Haridas S."/>
            <person name="Riley R."/>
            <person name="LaButti K."/>
            <person name="Pangilinan J."/>
            <person name="Andreopoulos W."/>
            <person name="Lipzen A."/>
            <person name="Yan J."/>
            <person name="Wang M."/>
            <person name="Ng V."/>
            <person name="Grigoriev I.V."/>
            <person name="Spatafora J.W."/>
            <person name="Magnuson J.K."/>
            <person name="Baker S.E."/>
            <person name="Pomraning K.R."/>
        </authorList>
    </citation>
    <scope>NUCLEOTIDE SEQUENCE [LARGE SCALE GENOMIC DNA]</scope>
    <source>
        <strain evidence="2 3">Phaff 52-87</strain>
    </source>
</reference>
<feature type="region of interest" description="Disordered" evidence="1">
    <location>
        <begin position="127"/>
        <end position="155"/>
    </location>
</feature>
<dbReference type="GeneID" id="90035202"/>
<evidence type="ECO:0000313" key="3">
    <source>
        <dbReference type="Proteomes" id="UP001498771"/>
    </source>
</evidence>
<protein>
    <submittedName>
        <fullName evidence="2">Uncharacterized protein</fullName>
    </submittedName>
</protein>
<sequence length="213" mass="23493">MMLNRIGRDRFIEAKSAGSTTEEIAERGLAGWRRSNVELRSANRDSYLSGTKPQGFNYPEEIADTSKSRGSSRSGMCRRPGIKEERSSFDSSDGEKQDIRTLVLLSRKSPYVRSFVARHEKLLAPAADRSSIDNPDGHTESLKRRRAGGRGAGLGYEGRGGVSGVVVQISLQSSSSVSSNTVPNIAIHRPTLNNHHIETLIARHHRINICPIW</sequence>
<evidence type="ECO:0000256" key="1">
    <source>
        <dbReference type="SAM" id="MobiDB-lite"/>
    </source>
</evidence>
<dbReference type="RefSeq" id="XP_064768962.1">
    <property type="nucleotide sequence ID" value="XM_064909690.1"/>
</dbReference>
<feature type="compositionally biased region" description="Polar residues" evidence="1">
    <location>
        <begin position="44"/>
        <end position="54"/>
    </location>
</feature>
<evidence type="ECO:0000313" key="2">
    <source>
        <dbReference type="EMBL" id="KAK7205929.1"/>
    </source>
</evidence>
<comment type="caution">
    <text evidence="2">The sequence shown here is derived from an EMBL/GenBank/DDBJ whole genome shotgun (WGS) entry which is preliminary data.</text>
</comment>
<name>A0ABR1F7U8_9ASCO</name>
<gene>
    <name evidence="2" type="ORF">BZA70DRAFT_148803</name>
</gene>
<feature type="region of interest" description="Disordered" evidence="1">
    <location>
        <begin position="44"/>
        <end position="93"/>
    </location>
</feature>
<feature type="compositionally biased region" description="Low complexity" evidence="1">
    <location>
        <begin position="68"/>
        <end position="79"/>
    </location>
</feature>
<organism evidence="2 3">
    <name type="scientific">Myxozyma melibiosi</name>
    <dbReference type="NCBI Taxonomy" id="54550"/>
    <lineage>
        <taxon>Eukaryota</taxon>
        <taxon>Fungi</taxon>
        <taxon>Dikarya</taxon>
        <taxon>Ascomycota</taxon>
        <taxon>Saccharomycotina</taxon>
        <taxon>Lipomycetes</taxon>
        <taxon>Lipomycetales</taxon>
        <taxon>Lipomycetaceae</taxon>
        <taxon>Myxozyma</taxon>
    </lineage>
</organism>
<accession>A0ABR1F7U8</accession>
<dbReference type="Proteomes" id="UP001498771">
    <property type="component" value="Unassembled WGS sequence"/>
</dbReference>
<keyword evidence="3" id="KW-1185">Reference proteome</keyword>
<proteinExistence type="predicted"/>
<dbReference type="EMBL" id="JBBJBU010000004">
    <property type="protein sequence ID" value="KAK7205929.1"/>
    <property type="molecule type" value="Genomic_DNA"/>
</dbReference>